<gene>
    <name evidence="1" type="ORF">K1T71_006142</name>
</gene>
<reference evidence="1 2" key="1">
    <citation type="journal article" date="2021" name="Front. Genet.">
        <title>Chromosome-Level Genome Assembly Reveals Significant Gene Expansion in the Toll and IMD Signaling Pathways of Dendrolimus kikuchii.</title>
        <authorList>
            <person name="Zhou J."/>
            <person name="Wu P."/>
            <person name="Xiong Z."/>
            <person name="Liu N."/>
            <person name="Zhao N."/>
            <person name="Ji M."/>
            <person name="Qiu Y."/>
            <person name="Yang B."/>
        </authorList>
    </citation>
    <scope>NUCLEOTIDE SEQUENCE [LARGE SCALE GENOMIC DNA]</scope>
    <source>
        <strain evidence="1">Ann1</strain>
    </source>
</reference>
<evidence type="ECO:0000313" key="1">
    <source>
        <dbReference type="EMBL" id="KAJ0178319.1"/>
    </source>
</evidence>
<comment type="caution">
    <text evidence="1">The sequence shown here is derived from an EMBL/GenBank/DDBJ whole genome shotgun (WGS) entry which is preliminary data.</text>
</comment>
<dbReference type="EMBL" id="CM034396">
    <property type="protein sequence ID" value="KAJ0178319.1"/>
    <property type="molecule type" value="Genomic_DNA"/>
</dbReference>
<sequence>MFRWMTGSADSLTMIFTMKSALLLIVACIFHCEGAVVVTRNEDYPVVNDRPIIGVLSQEQSFYLHTKYPEENYTSYIAASYVKDVESSGARVVPILIGKDRSYYEDLMAKINGVLIPGGATYFNQSNGYADAGQHIYEIAMQMNDEGDYFPVFGTCLGFELLIILASGRGEKENRITCYSYSNLPLDFTGDYTTSKMFKEAPEVVLDILAHEGVTVNAHQFCIVDANLEAYNLTEDWRVTSYSDDDYGVQFVASIEHNRYPFYGVQFHPEKSSFEWKSSKNYPHSLNAVKANRWFMDFFVKECRKNLHAFASQSEENEYVIYNYEPHFTGVLGSAYHQCYLFEPRGTVSK</sequence>
<keyword evidence="2" id="KW-1185">Reference proteome</keyword>
<dbReference type="Proteomes" id="UP000824533">
    <property type="component" value="Linkage Group LG10"/>
</dbReference>
<organism evidence="1 2">
    <name type="scientific">Dendrolimus kikuchii</name>
    <dbReference type="NCBI Taxonomy" id="765133"/>
    <lineage>
        <taxon>Eukaryota</taxon>
        <taxon>Metazoa</taxon>
        <taxon>Ecdysozoa</taxon>
        <taxon>Arthropoda</taxon>
        <taxon>Hexapoda</taxon>
        <taxon>Insecta</taxon>
        <taxon>Pterygota</taxon>
        <taxon>Neoptera</taxon>
        <taxon>Endopterygota</taxon>
        <taxon>Lepidoptera</taxon>
        <taxon>Glossata</taxon>
        <taxon>Ditrysia</taxon>
        <taxon>Bombycoidea</taxon>
        <taxon>Lasiocampidae</taxon>
        <taxon>Dendrolimus</taxon>
    </lineage>
</organism>
<accession>A0ACC1D2Z2</accession>
<proteinExistence type="predicted"/>
<name>A0ACC1D2Z2_9NEOP</name>
<evidence type="ECO:0000313" key="2">
    <source>
        <dbReference type="Proteomes" id="UP000824533"/>
    </source>
</evidence>
<protein>
    <submittedName>
        <fullName evidence="1">Uncharacterized protein</fullName>
    </submittedName>
</protein>